<keyword evidence="2" id="KW-0472">Membrane</keyword>
<feature type="transmembrane region" description="Helical" evidence="2">
    <location>
        <begin position="77"/>
        <end position="103"/>
    </location>
</feature>
<keyword evidence="2" id="KW-0812">Transmembrane</keyword>
<dbReference type="STRING" id="34027.SAMN05421829_108191"/>
<dbReference type="AlphaFoldDB" id="A0A1N6X508"/>
<evidence type="ECO:0000313" key="3">
    <source>
        <dbReference type="EMBL" id="SIQ97350.1"/>
    </source>
</evidence>
<accession>A0A1N6X508</accession>
<feature type="region of interest" description="Disordered" evidence="1">
    <location>
        <begin position="334"/>
        <end position="357"/>
    </location>
</feature>
<sequence>MDEILDRTWNGMGEAWEWLRGVILGEWEDNKSTSQIVSDALAGMMPGIGSVITLRDLIAVIVRLAKHPEKRENVDEWILLIAMLFPLIMTVLGAVVVGVGALVGAELGGFLRAVALMLVKKGGVGLKAILEFLQGHGYGNAAAALGEIKFSRYRQAVVDGLNAQIDKLTNLVHEFQTRLKALSPDSLPRWLPGRARMMQAIAYAPTLIKQLEQVRATGRRMIPLALIEMDNRLAALLAGNLRAATQATHMIISGQSAPKVKRAVPDEHHPGRGRTATPEPGNTRRLPERRIVEFRVPKHRQEFKYVNNKGIPVGAKPFHEGKTVLENPQLKAKDWRKHRGATEEGYPDLTAPDYKGRPTTHYDTFSGLRKADLQPGDTMVRVVAHDAEPYSDSGAFWTRELPEDGRQLRANTAVKEAWNKDGSYVELTVPPTGHPVWKELGQHPDNPSLKGWEGPAASQRYEFTDPNTGKTVPDHFYLAGGSEQLYFDPKQMEVLKKRGFISERKPTNFKDYDPSVVNADGSRGNIIHVDSLLFENIPLDQAVLPPQGSRQLAYQ</sequence>
<keyword evidence="2" id="KW-1133">Transmembrane helix</keyword>
<reference evidence="4" key="1">
    <citation type="submission" date="2017-01" db="EMBL/GenBank/DDBJ databases">
        <authorList>
            <person name="Varghese N."/>
            <person name="Submissions S."/>
        </authorList>
    </citation>
    <scope>NUCLEOTIDE SEQUENCE [LARGE SCALE GENOMIC DNA]</scope>
    <source>
        <strain evidence="4">ATCC 51758</strain>
    </source>
</reference>
<dbReference type="CDD" id="cd20746">
    <property type="entry name" value="FIX_Ntox15_NUC_DUF4112_RhsA-like"/>
    <property type="match status" value="1"/>
</dbReference>
<dbReference type="InterPro" id="IPR049802">
    <property type="entry name" value="RhsC-like_FIX"/>
</dbReference>
<evidence type="ECO:0000256" key="2">
    <source>
        <dbReference type="SAM" id="Phobius"/>
    </source>
</evidence>
<name>A0A1N6X508_9RHOO</name>
<proteinExistence type="predicted"/>
<evidence type="ECO:0000256" key="1">
    <source>
        <dbReference type="SAM" id="MobiDB-lite"/>
    </source>
</evidence>
<evidence type="ECO:0000313" key="4">
    <source>
        <dbReference type="Proteomes" id="UP000186819"/>
    </source>
</evidence>
<feature type="region of interest" description="Disordered" evidence="1">
    <location>
        <begin position="255"/>
        <end position="284"/>
    </location>
</feature>
<feature type="transmembrane region" description="Helical" evidence="2">
    <location>
        <begin position="40"/>
        <end position="65"/>
    </location>
</feature>
<dbReference type="RefSeq" id="WP_076602676.1">
    <property type="nucleotide sequence ID" value="NZ_FTMD01000008.1"/>
</dbReference>
<dbReference type="EMBL" id="FTMD01000008">
    <property type="protein sequence ID" value="SIQ97350.1"/>
    <property type="molecule type" value="Genomic_DNA"/>
</dbReference>
<dbReference type="Proteomes" id="UP000186819">
    <property type="component" value="Unassembled WGS sequence"/>
</dbReference>
<gene>
    <name evidence="3" type="ORF">SAMN05421829_108191</name>
</gene>
<protein>
    <submittedName>
        <fullName evidence="3">Uncharacterized protein</fullName>
    </submittedName>
</protein>
<keyword evidence="4" id="KW-1185">Reference proteome</keyword>
<dbReference type="OrthoDB" id="7324255at2"/>
<organism evidence="3 4">
    <name type="scientific">Aromatoleum tolulyticum</name>
    <dbReference type="NCBI Taxonomy" id="34027"/>
    <lineage>
        <taxon>Bacteria</taxon>
        <taxon>Pseudomonadati</taxon>
        <taxon>Pseudomonadota</taxon>
        <taxon>Betaproteobacteria</taxon>
        <taxon>Rhodocyclales</taxon>
        <taxon>Rhodocyclaceae</taxon>
        <taxon>Aromatoleum</taxon>
    </lineage>
</organism>